<dbReference type="AlphaFoldDB" id="A0A6N2R9Q8"/>
<feature type="transmembrane region" description="Helical" evidence="1">
    <location>
        <begin position="100"/>
        <end position="120"/>
    </location>
</feature>
<feature type="transmembrane region" description="Helical" evidence="1">
    <location>
        <begin position="242"/>
        <end position="265"/>
    </location>
</feature>
<accession>A0A6N2R9Q8</accession>
<sequence>MIVYLVTLVISCCLAYQAERTGWRDERNKLHFNKRYVAILIIFLCVVSGFRYMNYYQSDEYNYRQMVDTMKGIPFKINFGFEEEWISQILYWISANIFKSSQFFILIAAIITNSSLVIFFSRHVKSLSLVVFLYIAGGAYFTSMNIIRQYMAVAIIVWCYDLARKKKIILYFLLVILAAGIHQSAWLMLPMYFVLRKKRLDWSAVFIIVVTLFVFMNFQTIMSSMLTEGSAYDHYLADILSGGYGVKLIRILAWLVPYFLLIIKFRYCEKNIRMDTTILFAALISACVSIISYKYVFFARIDVYFSVPALCGVAYVPELFKEKSRRIVLMAMVVLFFAFGCYQMRMFSTYHNILFEEISGVL</sequence>
<gene>
    <name evidence="2" type="primary">epsG</name>
    <name evidence="2" type="ORF">CNLFYP112_00014</name>
</gene>
<feature type="transmembrane region" description="Helical" evidence="1">
    <location>
        <begin position="277"/>
        <end position="297"/>
    </location>
</feature>
<feature type="transmembrane region" description="Helical" evidence="1">
    <location>
        <begin position="303"/>
        <end position="320"/>
    </location>
</feature>
<feature type="transmembrane region" description="Helical" evidence="1">
    <location>
        <begin position="327"/>
        <end position="345"/>
    </location>
</feature>
<reference evidence="2" key="1">
    <citation type="submission" date="2019-11" db="EMBL/GenBank/DDBJ databases">
        <authorList>
            <person name="Feng L."/>
        </authorList>
    </citation>
    <scope>NUCLEOTIDE SEQUENCE</scope>
    <source>
        <strain evidence="2">CnexileLFYP112</strain>
    </source>
</reference>
<feature type="transmembrane region" description="Helical" evidence="1">
    <location>
        <begin position="168"/>
        <end position="195"/>
    </location>
</feature>
<evidence type="ECO:0000313" key="2">
    <source>
        <dbReference type="EMBL" id="VYS76675.1"/>
    </source>
</evidence>
<proteinExistence type="predicted"/>
<dbReference type="EMBL" id="CACRTG010000001">
    <property type="protein sequence ID" value="VYS76675.1"/>
    <property type="molecule type" value="Genomic_DNA"/>
</dbReference>
<protein>
    <submittedName>
        <fullName evidence="2">Transmembrane protein EpsG</fullName>
    </submittedName>
</protein>
<organism evidence="2">
    <name type="scientific">[Clostridium] nexile</name>
    <dbReference type="NCBI Taxonomy" id="29361"/>
    <lineage>
        <taxon>Bacteria</taxon>
        <taxon>Bacillati</taxon>
        <taxon>Bacillota</taxon>
        <taxon>Clostridia</taxon>
        <taxon>Lachnospirales</taxon>
        <taxon>Lachnospiraceae</taxon>
        <taxon>Tyzzerella</taxon>
    </lineage>
</organism>
<feature type="transmembrane region" description="Helical" evidence="1">
    <location>
        <begin position="127"/>
        <end position="148"/>
    </location>
</feature>
<keyword evidence="1 2" id="KW-0812">Transmembrane</keyword>
<keyword evidence="1" id="KW-1133">Transmembrane helix</keyword>
<evidence type="ECO:0000256" key="1">
    <source>
        <dbReference type="SAM" id="Phobius"/>
    </source>
</evidence>
<dbReference type="InterPro" id="IPR049458">
    <property type="entry name" value="EpsG-like"/>
</dbReference>
<dbReference type="Pfam" id="PF14897">
    <property type="entry name" value="EpsG"/>
    <property type="match status" value="1"/>
</dbReference>
<feature type="transmembrane region" description="Helical" evidence="1">
    <location>
        <begin position="36"/>
        <end position="54"/>
    </location>
</feature>
<feature type="transmembrane region" description="Helical" evidence="1">
    <location>
        <begin position="202"/>
        <end position="222"/>
    </location>
</feature>
<keyword evidence="1" id="KW-0472">Membrane</keyword>
<name>A0A6N2R9Q8_9FIRM</name>